<evidence type="ECO:0000313" key="5">
    <source>
        <dbReference type="EMBL" id="AOP33235.1"/>
    </source>
</evidence>
<evidence type="ECO:0000256" key="1">
    <source>
        <dbReference type="ARBA" id="ARBA00023015"/>
    </source>
</evidence>
<dbReference type="PROSITE" id="PS01124">
    <property type="entry name" value="HTH_ARAC_FAMILY_2"/>
    <property type="match status" value="1"/>
</dbReference>
<dbReference type="SUPFAM" id="SSF46689">
    <property type="entry name" value="Homeodomain-like"/>
    <property type="match status" value="1"/>
</dbReference>
<evidence type="ECO:0000313" key="6">
    <source>
        <dbReference type="Proteomes" id="UP000094197"/>
    </source>
</evidence>
<evidence type="ECO:0000259" key="4">
    <source>
        <dbReference type="PROSITE" id="PS01124"/>
    </source>
</evidence>
<dbReference type="RefSeq" id="WP_069606475.1">
    <property type="nucleotide sequence ID" value="NZ_CP015217.1"/>
</dbReference>
<reference evidence="5 6" key="1">
    <citation type="submission" date="2016-04" db="EMBL/GenBank/DDBJ databases">
        <title>Complete genome seqeunce of Leptospira alstonii serovar Room22.</title>
        <authorList>
            <person name="Nally J.E."/>
            <person name="Bayles D.O."/>
            <person name="Hurley D."/>
            <person name="Fanning S."/>
            <person name="McMahon B.J."/>
            <person name="Arent Z."/>
        </authorList>
    </citation>
    <scope>NUCLEOTIDE SEQUENCE [LARGE SCALE GENOMIC DNA]</scope>
    <source>
        <strain evidence="5 6">GWTS #1</strain>
    </source>
</reference>
<dbReference type="EMBL" id="CP015217">
    <property type="protein sequence ID" value="AOP33235.1"/>
    <property type="molecule type" value="Genomic_DNA"/>
</dbReference>
<accession>A0A1D7UUJ3</accession>
<evidence type="ECO:0000256" key="3">
    <source>
        <dbReference type="ARBA" id="ARBA00023163"/>
    </source>
</evidence>
<gene>
    <name evidence="5" type="ORF">A0128_04850</name>
</gene>
<name>A0A1D7UUJ3_9LEPT</name>
<organism evidence="5 6">
    <name type="scientific">Leptospira tipperaryensis</name>
    <dbReference type="NCBI Taxonomy" id="2564040"/>
    <lineage>
        <taxon>Bacteria</taxon>
        <taxon>Pseudomonadati</taxon>
        <taxon>Spirochaetota</taxon>
        <taxon>Spirochaetia</taxon>
        <taxon>Leptospirales</taxon>
        <taxon>Leptospiraceae</taxon>
        <taxon>Leptospira</taxon>
    </lineage>
</organism>
<dbReference type="SMART" id="SM00342">
    <property type="entry name" value="HTH_ARAC"/>
    <property type="match status" value="1"/>
</dbReference>
<evidence type="ECO:0000256" key="2">
    <source>
        <dbReference type="ARBA" id="ARBA00023125"/>
    </source>
</evidence>
<keyword evidence="2" id="KW-0238">DNA-binding</keyword>
<dbReference type="Gene3D" id="1.10.10.60">
    <property type="entry name" value="Homeodomain-like"/>
    <property type="match status" value="1"/>
</dbReference>
<dbReference type="GO" id="GO:0043565">
    <property type="term" value="F:sequence-specific DNA binding"/>
    <property type="evidence" value="ECO:0007669"/>
    <property type="project" value="InterPro"/>
</dbReference>
<keyword evidence="3" id="KW-0804">Transcription</keyword>
<dbReference type="AlphaFoldDB" id="A0A1D7UUJ3"/>
<dbReference type="Pfam" id="PF12833">
    <property type="entry name" value="HTH_18"/>
    <property type="match status" value="1"/>
</dbReference>
<dbReference type="InterPro" id="IPR009057">
    <property type="entry name" value="Homeodomain-like_sf"/>
</dbReference>
<dbReference type="InterPro" id="IPR046532">
    <property type="entry name" value="DUF6597"/>
</dbReference>
<dbReference type="KEGG" id="laj:A0128_04850"/>
<dbReference type="InterPro" id="IPR018060">
    <property type="entry name" value="HTH_AraC"/>
</dbReference>
<feature type="domain" description="HTH araC/xylS-type" evidence="4">
    <location>
        <begin position="153"/>
        <end position="253"/>
    </location>
</feature>
<dbReference type="OrthoDB" id="323290at2"/>
<keyword evidence="1" id="KW-0805">Transcription regulation</keyword>
<dbReference type="GO" id="GO:0003700">
    <property type="term" value="F:DNA-binding transcription factor activity"/>
    <property type="evidence" value="ECO:0007669"/>
    <property type="project" value="InterPro"/>
</dbReference>
<proteinExistence type="predicted"/>
<keyword evidence="6" id="KW-1185">Reference proteome</keyword>
<sequence length="257" mass="29577">MNIKTYSPSGFLKSYIRDYMVIESGAEKENRVLPNSSAVLSFRIGGNVRIMEHSKENNAPILGIAGLRKNSRLIQYSKGASMLLVNFQEGGAVRFFKIPMNEIFGVNLSLDQLLSKSQAAEIEDKLFETKTNEERIKILERFLHSLFREANEDLLVLETVRRIRNTNGNLRVKELLRGMPISRDSYEKRFRQTIGTSPKQFANLIRMKSLIEHYSSFQTLTEVAQEAGYFDQAHFIKDFKTFTGLTPKDFFKTPAFW</sequence>
<dbReference type="Proteomes" id="UP000094197">
    <property type="component" value="Chromosome 1"/>
</dbReference>
<dbReference type="PANTHER" id="PTHR43280">
    <property type="entry name" value="ARAC-FAMILY TRANSCRIPTIONAL REGULATOR"/>
    <property type="match status" value="1"/>
</dbReference>
<dbReference type="PANTHER" id="PTHR43280:SF2">
    <property type="entry name" value="HTH-TYPE TRANSCRIPTIONAL REGULATOR EXSA"/>
    <property type="match status" value="1"/>
</dbReference>
<protein>
    <submittedName>
        <fullName evidence="5">AraC family transcriptional regulator</fullName>
    </submittedName>
</protein>
<dbReference type="Pfam" id="PF20240">
    <property type="entry name" value="DUF6597"/>
    <property type="match status" value="1"/>
</dbReference>